<dbReference type="OrthoDB" id="3518652at2"/>
<dbReference type="AlphaFoldDB" id="A0A0A0J768"/>
<dbReference type="SMART" id="SM00530">
    <property type="entry name" value="HTH_XRE"/>
    <property type="match status" value="1"/>
</dbReference>
<evidence type="ECO:0000313" key="3">
    <source>
        <dbReference type="Proteomes" id="UP000030002"/>
    </source>
</evidence>
<dbReference type="STRING" id="1385520.N802_03500"/>
<dbReference type="InterPro" id="IPR010982">
    <property type="entry name" value="Lambda_DNA-bd_dom_sf"/>
</dbReference>
<dbReference type="InterPro" id="IPR001387">
    <property type="entry name" value="Cro/C1-type_HTH"/>
</dbReference>
<dbReference type="Gene3D" id="1.10.260.40">
    <property type="entry name" value="lambda repressor-like DNA-binding domains"/>
    <property type="match status" value="1"/>
</dbReference>
<keyword evidence="3" id="KW-1185">Reference proteome</keyword>
<reference evidence="2 3" key="1">
    <citation type="submission" date="2013-08" db="EMBL/GenBank/DDBJ databases">
        <title>The genome sequence of Knoellia sinensis.</title>
        <authorList>
            <person name="Zhu W."/>
            <person name="Wang G."/>
        </authorList>
    </citation>
    <scope>NUCLEOTIDE SEQUENCE [LARGE SCALE GENOMIC DNA]</scope>
    <source>
        <strain evidence="2 3">KCTC 19936</strain>
    </source>
</reference>
<dbReference type="EMBL" id="AVPJ01000011">
    <property type="protein sequence ID" value="KGN31441.1"/>
    <property type="molecule type" value="Genomic_DNA"/>
</dbReference>
<evidence type="ECO:0000259" key="1">
    <source>
        <dbReference type="PROSITE" id="PS50943"/>
    </source>
</evidence>
<dbReference type="Pfam" id="PF13560">
    <property type="entry name" value="HTH_31"/>
    <property type="match status" value="1"/>
</dbReference>
<gene>
    <name evidence="2" type="ORF">N802_03500</name>
</gene>
<dbReference type="RefSeq" id="WP_035917284.1">
    <property type="nucleotide sequence ID" value="NZ_AVPJ01000011.1"/>
</dbReference>
<comment type="caution">
    <text evidence="2">The sequence shown here is derived from an EMBL/GenBank/DDBJ whole genome shotgun (WGS) entry which is preliminary data.</text>
</comment>
<proteinExistence type="predicted"/>
<sequence length="291" mass="32224">MSRDPKQNELGTFLKARRAELSPRDALLPEGVGARRVAGLRREEVAQLASISTDYYTRIEQGRIQASAPVLGQLADALQLDEDQRRYLFSLAGKTSTRTPRQSIQKVKPQLRRLMDDLSATPAIVMGRRMDVLAWNRLAAAMITDFGQVPAKHRNYVRILFTDPAMRTLYQDWESVAKTAVAQLRMQAAKNPADPRLTALVGELSVHDPQFAQWWAARNVASLSTGTKTLVHPMVGELVLDWDTLADVADADQQLVVWTAAPDSATHEALRILASWTAADSANAPSERTQS</sequence>
<name>A0A0A0J768_9MICO</name>
<dbReference type="Proteomes" id="UP000030002">
    <property type="component" value="Unassembled WGS sequence"/>
</dbReference>
<dbReference type="SUPFAM" id="SSF47413">
    <property type="entry name" value="lambda repressor-like DNA-binding domains"/>
    <property type="match status" value="1"/>
</dbReference>
<dbReference type="PROSITE" id="PS50943">
    <property type="entry name" value="HTH_CROC1"/>
    <property type="match status" value="1"/>
</dbReference>
<dbReference type="eggNOG" id="COG1396">
    <property type="taxonomic scope" value="Bacteria"/>
</dbReference>
<feature type="domain" description="HTH cro/C1-type" evidence="1">
    <location>
        <begin position="34"/>
        <end position="85"/>
    </location>
</feature>
<dbReference type="InterPro" id="IPR041413">
    <property type="entry name" value="MLTR_LBD"/>
</dbReference>
<dbReference type="Pfam" id="PF17765">
    <property type="entry name" value="MLTR_LBD"/>
    <property type="match status" value="1"/>
</dbReference>
<organism evidence="2 3">
    <name type="scientific">Knoellia sinensis KCTC 19936</name>
    <dbReference type="NCBI Taxonomy" id="1385520"/>
    <lineage>
        <taxon>Bacteria</taxon>
        <taxon>Bacillati</taxon>
        <taxon>Actinomycetota</taxon>
        <taxon>Actinomycetes</taxon>
        <taxon>Micrococcales</taxon>
        <taxon>Intrasporangiaceae</taxon>
        <taxon>Knoellia</taxon>
    </lineage>
</organism>
<dbReference type="GO" id="GO:0003677">
    <property type="term" value="F:DNA binding"/>
    <property type="evidence" value="ECO:0007669"/>
    <property type="project" value="InterPro"/>
</dbReference>
<protein>
    <submittedName>
        <fullName evidence="2">XRE family transcriptional regulator</fullName>
    </submittedName>
</protein>
<accession>A0A0A0J768</accession>
<dbReference type="PANTHER" id="PTHR35010">
    <property type="entry name" value="BLL4672 PROTEIN-RELATED"/>
    <property type="match status" value="1"/>
</dbReference>
<dbReference type="CDD" id="cd00093">
    <property type="entry name" value="HTH_XRE"/>
    <property type="match status" value="1"/>
</dbReference>
<dbReference type="Gene3D" id="3.30.450.180">
    <property type="match status" value="1"/>
</dbReference>
<dbReference type="PANTHER" id="PTHR35010:SF2">
    <property type="entry name" value="BLL4672 PROTEIN"/>
    <property type="match status" value="1"/>
</dbReference>
<evidence type="ECO:0000313" key="2">
    <source>
        <dbReference type="EMBL" id="KGN31441.1"/>
    </source>
</evidence>